<evidence type="ECO:0000256" key="2">
    <source>
        <dbReference type="ARBA" id="ARBA00022448"/>
    </source>
</evidence>
<gene>
    <name evidence="7" type="ORF">C5Y93_25820</name>
    <name evidence="6" type="ORF">C5Y98_21170</name>
</gene>
<dbReference type="GO" id="GO:0005524">
    <property type="term" value="F:ATP binding"/>
    <property type="evidence" value="ECO:0007669"/>
    <property type="project" value="UniProtKB-KW"/>
</dbReference>
<evidence type="ECO:0000313" key="6">
    <source>
        <dbReference type="EMBL" id="PQO30071.1"/>
    </source>
</evidence>
<evidence type="ECO:0000256" key="4">
    <source>
        <dbReference type="ARBA" id="ARBA00022840"/>
    </source>
</evidence>
<evidence type="ECO:0000313" key="8">
    <source>
        <dbReference type="Proteomes" id="UP000237819"/>
    </source>
</evidence>
<dbReference type="PROSITE" id="PS00211">
    <property type="entry name" value="ABC_TRANSPORTER_1"/>
    <property type="match status" value="1"/>
</dbReference>
<dbReference type="PANTHER" id="PTHR24220:SF689">
    <property type="entry name" value="LIPOPROTEIN-RELEASING SYSTEM ATP-BINDING PROTEIN LOLD"/>
    <property type="match status" value="1"/>
</dbReference>
<evidence type="ECO:0000313" key="9">
    <source>
        <dbReference type="Proteomes" id="UP000239388"/>
    </source>
</evidence>
<protein>
    <submittedName>
        <fullName evidence="7">ATP-binding protein</fullName>
    </submittedName>
</protein>
<dbReference type="GO" id="GO:0022857">
    <property type="term" value="F:transmembrane transporter activity"/>
    <property type="evidence" value="ECO:0007669"/>
    <property type="project" value="TreeGrafter"/>
</dbReference>
<evidence type="ECO:0000313" key="7">
    <source>
        <dbReference type="EMBL" id="PQO43130.1"/>
    </source>
</evidence>
<dbReference type="InterPro" id="IPR015854">
    <property type="entry name" value="ABC_transpr_LolD-like"/>
</dbReference>
<dbReference type="SMART" id="SM00382">
    <property type="entry name" value="AAA"/>
    <property type="match status" value="1"/>
</dbReference>
<name>A0A2S8GFQ4_9BACT</name>
<comment type="caution">
    <text evidence="7">The sequence shown here is derived from an EMBL/GenBank/DDBJ whole genome shotgun (WGS) entry which is preliminary data.</text>
</comment>
<accession>A0A2S8GFQ4</accession>
<keyword evidence="4 7" id="KW-0067">ATP-binding</keyword>
<dbReference type="InterPro" id="IPR003593">
    <property type="entry name" value="AAA+_ATPase"/>
</dbReference>
<dbReference type="Proteomes" id="UP000239388">
    <property type="component" value="Unassembled WGS sequence"/>
</dbReference>
<dbReference type="EMBL" id="PUHZ01000024">
    <property type="protein sequence ID" value="PQO43130.1"/>
    <property type="molecule type" value="Genomic_DNA"/>
</dbReference>
<evidence type="ECO:0000256" key="1">
    <source>
        <dbReference type="ARBA" id="ARBA00005417"/>
    </source>
</evidence>
<dbReference type="InterPro" id="IPR017871">
    <property type="entry name" value="ABC_transporter-like_CS"/>
</dbReference>
<keyword evidence="3" id="KW-0547">Nucleotide-binding</keyword>
<organism evidence="7 8">
    <name type="scientific">Blastopirellula marina</name>
    <dbReference type="NCBI Taxonomy" id="124"/>
    <lineage>
        <taxon>Bacteria</taxon>
        <taxon>Pseudomonadati</taxon>
        <taxon>Planctomycetota</taxon>
        <taxon>Planctomycetia</taxon>
        <taxon>Pirellulales</taxon>
        <taxon>Pirellulaceae</taxon>
        <taxon>Blastopirellula</taxon>
    </lineage>
</organism>
<dbReference type="InterPro" id="IPR017911">
    <property type="entry name" value="MacB-like_ATP-bd"/>
</dbReference>
<dbReference type="GO" id="GO:0016887">
    <property type="term" value="F:ATP hydrolysis activity"/>
    <property type="evidence" value="ECO:0007669"/>
    <property type="project" value="InterPro"/>
</dbReference>
<dbReference type="Gene3D" id="3.40.50.300">
    <property type="entry name" value="P-loop containing nucleotide triphosphate hydrolases"/>
    <property type="match status" value="1"/>
</dbReference>
<dbReference type="GO" id="GO:0005886">
    <property type="term" value="C:plasma membrane"/>
    <property type="evidence" value="ECO:0007669"/>
    <property type="project" value="TreeGrafter"/>
</dbReference>
<dbReference type="RefSeq" id="WP_105338344.1">
    <property type="nucleotide sequence ID" value="NZ_PUHZ01000024.1"/>
</dbReference>
<reference evidence="8 9" key="1">
    <citation type="submission" date="2018-02" db="EMBL/GenBank/DDBJ databases">
        <title>Comparative genomes isolates from brazilian mangrove.</title>
        <authorList>
            <person name="Araujo J.E."/>
            <person name="Taketani R.G."/>
            <person name="Silva M.C.P."/>
            <person name="Loureco M.V."/>
            <person name="Andreote F.D."/>
        </authorList>
    </citation>
    <scope>NUCLEOTIDE SEQUENCE [LARGE SCALE GENOMIC DNA]</scope>
    <source>
        <strain evidence="6 9">NAP PRIS-MGV</strain>
        <strain evidence="7 8">Nap-Phe MGV</strain>
    </source>
</reference>
<dbReference type="PROSITE" id="PS50893">
    <property type="entry name" value="ABC_TRANSPORTER_2"/>
    <property type="match status" value="1"/>
</dbReference>
<sequence>MADLEVISLRKEYPTRGEPLVVLKQAELSLNAGQNLAILGPSGSGKSTLLYCLGALESPTSGTVTLDGQNPFVLAEPQLADFRNRQIGFIFQDHHLLPQLSVLENVLAPTLASGAATSEEVERAKYLIERVGLTSRISHRPAELSGGERQRVAVARSLIHQPRLLLADEPTGNLDRTNAETIGRLLLDLQAQENAMLVAVTHSQELAEMFAERRNLDDGRLQ</sequence>
<comment type="similarity">
    <text evidence="1">Belongs to the ABC transporter superfamily.</text>
</comment>
<dbReference type="EMBL" id="PUIB01000021">
    <property type="protein sequence ID" value="PQO30071.1"/>
    <property type="molecule type" value="Genomic_DNA"/>
</dbReference>
<dbReference type="SUPFAM" id="SSF52540">
    <property type="entry name" value="P-loop containing nucleoside triphosphate hydrolases"/>
    <property type="match status" value="1"/>
</dbReference>
<dbReference type="Proteomes" id="UP000237819">
    <property type="component" value="Unassembled WGS sequence"/>
</dbReference>
<keyword evidence="2" id="KW-0813">Transport</keyword>
<evidence type="ECO:0000256" key="3">
    <source>
        <dbReference type="ARBA" id="ARBA00022741"/>
    </source>
</evidence>
<evidence type="ECO:0000259" key="5">
    <source>
        <dbReference type="PROSITE" id="PS50893"/>
    </source>
</evidence>
<dbReference type="AlphaFoldDB" id="A0A2S8GFQ4"/>
<dbReference type="InterPro" id="IPR027417">
    <property type="entry name" value="P-loop_NTPase"/>
</dbReference>
<dbReference type="CDD" id="cd03255">
    <property type="entry name" value="ABC_MJ0796_LolCDE_FtsE"/>
    <property type="match status" value="1"/>
</dbReference>
<dbReference type="OrthoDB" id="273392at2"/>
<proteinExistence type="inferred from homology"/>
<feature type="domain" description="ABC transporter" evidence="5">
    <location>
        <begin position="4"/>
        <end position="222"/>
    </location>
</feature>
<dbReference type="InterPro" id="IPR003439">
    <property type="entry name" value="ABC_transporter-like_ATP-bd"/>
</dbReference>
<dbReference type="PANTHER" id="PTHR24220">
    <property type="entry name" value="IMPORT ATP-BINDING PROTEIN"/>
    <property type="match status" value="1"/>
</dbReference>
<dbReference type="Pfam" id="PF00005">
    <property type="entry name" value="ABC_tran"/>
    <property type="match status" value="1"/>
</dbReference>